<feature type="compositionally biased region" description="Basic and acidic residues" evidence="1">
    <location>
        <begin position="413"/>
        <end position="429"/>
    </location>
</feature>
<dbReference type="InterPro" id="IPR011047">
    <property type="entry name" value="Quinoprotein_ADH-like_sf"/>
</dbReference>
<gene>
    <name evidence="3" type="ORF">DTL42_25775</name>
</gene>
<dbReference type="AlphaFoldDB" id="A0A368KJN8"/>
<name>A0A368KJN8_9BACT</name>
<dbReference type="RefSeq" id="WP_114373852.1">
    <property type="nucleotide sequence ID" value="NZ_QPEX01000046.1"/>
</dbReference>
<evidence type="ECO:0000313" key="4">
    <source>
        <dbReference type="Proteomes" id="UP000253562"/>
    </source>
</evidence>
<dbReference type="InterPro" id="IPR002372">
    <property type="entry name" value="PQQ_rpt_dom"/>
</dbReference>
<dbReference type="PANTHER" id="PTHR34512">
    <property type="entry name" value="CELL SURFACE PROTEIN"/>
    <property type="match status" value="1"/>
</dbReference>
<evidence type="ECO:0000313" key="3">
    <source>
        <dbReference type="EMBL" id="RCS40774.1"/>
    </source>
</evidence>
<dbReference type="PANTHER" id="PTHR34512:SF30">
    <property type="entry name" value="OUTER MEMBRANE PROTEIN ASSEMBLY FACTOR BAMB"/>
    <property type="match status" value="1"/>
</dbReference>
<proteinExistence type="predicted"/>
<evidence type="ECO:0000256" key="1">
    <source>
        <dbReference type="SAM" id="MobiDB-lite"/>
    </source>
</evidence>
<dbReference type="SMART" id="SM00564">
    <property type="entry name" value="PQQ"/>
    <property type="match status" value="4"/>
</dbReference>
<evidence type="ECO:0000259" key="2">
    <source>
        <dbReference type="Pfam" id="PF13360"/>
    </source>
</evidence>
<dbReference type="SUPFAM" id="SSF50998">
    <property type="entry name" value="Quinoprotein alcohol dehydrogenase-like"/>
    <property type="match status" value="1"/>
</dbReference>
<comment type="caution">
    <text evidence="3">The sequence shown here is derived from an EMBL/GenBank/DDBJ whole genome shotgun (WGS) entry which is preliminary data.</text>
</comment>
<dbReference type="Gene3D" id="2.130.10.10">
    <property type="entry name" value="YVTN repeat-like/Quinoprotein amine dehydrogenase"/>
    <property type="match status" value="2"/>
</dbReference>
<dbReference type="InterPro" id="IPR015943">
    <property type="entry name" value="WD40/YVTN_repeat-like_dom_sf"/>
</dbReference>
<feature type="domain" description="Pyrrolo-quinoline quinone repeat" evidence="2">
    <location>
        <begin position="66"/>
        <end position="182"/>
    </location>
</feature>
<reference evidence="3 4" key="1">
    <citation type="submission" date="2018-07" db="EMBL/GenBank/DDBJ databases">
        <title>Comparative genomes isolates from brazilian mangrove.</title>
        <authorList>
            <person name="De Araujo J.E."/>
            <person name="Taketani R.G."/>
            <person name="Silva M.C.P."/>
            <person name="Lourenco M.V."/>
            <person name="Oliveira V.M."/>
            <person name="Andreote F.D."/>
        </authorList>
    </citation>
    <scope>NUCLEOTIDE SEQUENCE [LARGE SCALE GENOMIC DNA]</scope>
    <source>
        <strain evidence="3 4">HEX PRIS-MGV</strain>
    </source>
</reference>
<dbReference type="OrthoDB" id="244732at2"/>
<dbReference type="EMBL" id="QPEX01000046">
    <property type="protein sequence ID" value="RCS40774.1"/>
    <property type="molecule type" value="Genomic_DNA"/>
</dbReference>
<dbReference type="Pfam" id="PF13360">
    <property type="entry name" value="PQQ_2"/>
    <property type="match status" value="2"/>
</dbReference>
<sequence length="499" mass="53990">MIHDKSTLPSTTGALIAWVLLTLGVLATSVYADEPPRSATPCWPEFLGRNATPLDPASLPLTWSPTENIAWQTKLDGGGQSSPVIWGDKVFVTSIAGSMKNECLVTCLSLTDGSILWTWRGESSQPVRSNYFQSRSAPTPVVDEQQVIAFFETGNLVALNHDGEPLWERSLTEDYGEFEVRIGLAASLTQTADTVFVLVDHEGPSYLLAVDKRNGETRWQTERFSRQSYASPTILSIGGKQQIVCSSAGSVDGYDPQTGEMLWTFEDVGGNRACTPLPFGDGRFLVGASPGMHDEHINEASQSNFLMNVQAEGETFEPTIAWHAEKAMPTFGSPMIYRGLAYWVTSTGVLYCFDAETGQRVYIKRSGQPCWATPLGVGERIYLFGKDGLTTVIAAGPKYQVLSKNELMVGATEKGEADIKRRETRRHGSSDSSAAKPEGEATEEESSGRPTTRDGLTFAEDVQYGYAVVNGSLVVRTGSVVHCLKMPAAAATSSAPAGE</sequence>
<dbReference type="InterPro" id="IPR018391">
    <property type="entry name" value="PQQ_b-propeller_rpt"/>
</dbReference>
<dbReference type="Proteomes" id="UP000253562">
    <property type="component" value="Unassembled WGS sequence"/>
</dbReference>
<feature type="domain" description="Pyrrolo-quinoline quinone repeat" evidence="2">
    <location>
        <begin position="188"/>
        <end position="264"/>
    </location>
</feature>
<protein>
    <submittedName>
        <fullName evidence="3">Pyrrolo-quinoline quinone</fullName>
    </submittedName>
</protein>
<accession>A0A368KJN8</accession>
<organism evidence="3 4">
    <name type="scientific">Bremerella cremea</name>
    <dbReference type="NCBI Taxonomy" id="1031537"/>
    <lineage>
        <taxon>Bacteria</taxon>
        <taxon>Pseudomonadati</taxon>
        <taxon>Planctomycetota</taxon>
        <taxon>Planctomycetia</taxon>
        <taxon>Pirellulales</taxon>
        <taxon>Pirellulaceae</taxon>
        <taxon>Bremerella</taxon>
    </lineage>
</organism>
<feature type="region of interest" description="Disordered" evidence="1">
    <location>
        <begin position="413"/>
        <end position="454"/>
    </location>
</feature>